<dbReference type="EMBL" id="DSVQ01000016">
    <property type="protein sequence ID" value="HGT40052.1"/>
    <property type="molecule type" value="Genomic_DNA"/>
</dbReference>
<gene>
    <name evidence="1" type="ORF">ENS64_12445</name>
</gene>
<dbReference type="Gene3D" id="3.40.50.1110">
    <property type="entry name" value="SGNH hydrolase"/>
    <property type="match status" value="1"/>
</dbReference>
<dbReference type="GO" id="GO:0016788">
    <property type="term" value="F:hydrolase activity, acting on ester bonds"/>
    <property type="evidence" value="ECO:0007669"/>
    <property type="project" value="UniProtKB-ARBA"/>
</dbReference>
<evidence type="ECO:0000313" key="1">
    <source>
        <dbReference type="EMBL" id="HGT40052.1"/>
    </source>
</evidence>
<reference evidence="1" key="1">
    <citation type="journal article" date="2020" name="mSystems">
        <title>Genome- and Community-Level Interaction Insights into Carbon Utilization and Element Cycling Functions of Hydrothermarchaeota in Hydrothermal Sediment.</title>
        <authorList>
            <person name="Zhou Z."/>
            <person name="Liu Y."/>
            <person name="Xu W."/>
            <person name="Pan J."/>
            <person name="Luo Z.H."/>
            <person name="Li M."/>
        </authorList>
    </citation>
    <scope>NUCLEOTIDE SEQUENCE [LARGE SCALE GENOMIC DNA]</scope>
    <source>
        <strain evidence="1">SpSt-508</strain>
    </source>
</reference>
<keyword evidence="1" id="KW-0378">Hydrolase</keyword>
<dbReference type="InterPro" id="IPR036514">
    <property type="entry name" value="SGNH_hydro_sf"/>
</dbReference>
<dbReference type="AlphaFoldDB" id="A0A7C4LLL7"/>
<dbReference type="SUPFAM" id="SSF52266">
    <property type="entry name" value="SGNH hydrolase"/>
    <property type="match status" value="1"/>
</dbReference>
<name>A0A7C4LLL7_9PLAN</name>
<sequence>MVAGLLRWLRTICTAVFVLVSGLALTEVALRIQRVRTPDDASLSATHRRGDCPLAVPSWHTGWELQPLATARVRGAQGVTIKFRTNSLGFRGEEVAVPKPPGLFRIVCLGDESILAPEVPDDATFCGQLQTLLQARTEYRVEVINAGLPRGCPLTAWLAARTRIVGLQPDLVLLHVTWSDLADDRELRRFAISDRHGVPLGCPHPQLATPACVDLGPWRRQFCVLEWGCRQLSQRVEQTKVPASSIWSNVERLAESAEFVDMIEPVKHLAKLCETTYCRCIVWTTPYPWQLSGSATAEGSARREAGVAANGLVTSRTPFETLMRTCAEWKVPCLDASSAFPQGSAADALFLPDRPRWSPTGHRLVAEFVGEQLIRHVPGPWSSPYFQRTTVPANYQSVSEPARIAR</sequence>
<proteinExistence type="predicted"/>
<protein>
    <submittedName>
        <fullName evidence="1">SGNH/GDSL hydrolase family protein</fullName>
    </submittedName>
</protein>
<organism evidence="1">
    <name type="scientific">Schlesneria paludicola</name>
    <dbReference type="NCBI Taxonomy" id="360056"/>
    <lineage>
        <taxon>Bacteria</taxon>
        <taxon>Pseudomonadati</taxon>
        <taxon>Planctomycetota</taxon>
        <taxon>Planctomycetia</taxon>
        <taxon>Planctomycetales</taxon>
        <taxon>Planctomycetaceae</taxon>
        <taxon>Schlesneria</taxon>
    </lineage>
</organism>
<accession>A0A7C4LLL7</accession>
<comment type="caution">
    <text evidence="1">The sequence shown here is derived from an EMBL/GenBank/DDBJ whole genome shotgun (WGS) entry which is preliminary data.</text>
</comment>